<name>A0A9E7NK98_9CAUD</name>
<organism evidence="1 2">
    <name type="scientific">Gordonia phage Finkle</name>
    <dbReference type="NCBI Taxonomy" id="2926099"/>
    <lineage>
        <taxon>Viruses</taxon>
        <taxon>Duplodnaviria</taxon>
        <taxon>Heunggongvirae</taxon>
        <taxon>Uroviricota</taxon>
        <taxon>Caudoviricetes</taxon>
        <taxon>Finkelvirus</taxon>
        <taxon>Finkelvirus finkel</taxon>
    </lineage>
</organism>
<dbReference type="EMBL" id="ON456347">
    <property type="protein sequence ID" value="UTN93000.1"/>
    <property type="molecule type" value="Genomic_DNA"/>
</dbReference>
<evidence type="ECO:0000313" key="2">
    <source>
        <dbReference type="Proteomes" id="UP001060355"/>
    </source>
</evidence>
<dbReference type="Proteomes" id="UP001060355">
    <property type="component" value="Segment"/>
</dbReference>
<proteinExistence type="predicted"/>
<dbReference type="KEGG" id="vg:80018940"/>
<sequence length="26" mass="3142">MIRSAIEHRRMESNEVERLCQVKRGI</sequence>
<accession>A0A9E7NK98</accession>
<gene>
    <name evidence="1" type="primary">40</name>
    <name evidence="1" type="ORF">SEA_FINKLE_40</name>
</gene>
<reference evidence="1" key="1">
    <citation type="submission" date="2022-05" db="EMBL/GenBank/DDBJ databases">
        <authorList>
            <person name="Ashby S."/>
            <person name="Bressette G."/>
            <person name="Brown S."/>
            <person name="Charles S."/>
            <person name="Neely M.N."/>
            <person name="Molloy S.D."/>
            <person name="Garlena R.A."/>
            <person name="Russell D.A."/>
            <person name="Jacobs-Sera D."/>
            <person name="Hatfull G.F."/>
        </authorList>
    </citation>
    <scope>NUCLEOTIDE SEQUENCE</scope>
</reference>
<protein>
    <submittedName>
        <fullName evidence="1">Uncharacterized protein</fullName>
    </submittedName>
</protein>
<evidence type="ECO:0000313" key="1">
    <source>
        <dbReference type="EMBL" id="UTN93000.1"/>
    </source>
</evidence>
<dbReference type="RefSeq" id="YP_010754353.1">
    <property type="nucleotide sequence ID" value="NC_073459.1"/>
</dbReference>
<keyword evidence="2" id="KW-1185">Reference proteome</keyword>
<dbReference type="GeneID" id="80018940"/>